<gene>
    <name evidence="1" type="ORF">Tco_0655479</name>
</gene>
<comment type="caution">
    <text evidence="1">The sequence shown here is derived from an EMBL/GenBank/DDBJ whole genome shotgun (WGS) entry which is preliminary data.</text>
</comment>
<organism evidence="1 2">
    <name type="scientific">Tanacetum coccineum</name>
    <dbReference type="NCBI Taxonomy" id="301880"/>
    <lineage>
        <taxon>Eukaryota</taxon>
        <taxon>Viridiplantae</taxon>
        <taxon>Streptophyta</taxon>
        <taxon>Embryophyta</taxon>
        <taxon>Tracheophyta</taxon>
        <taxon>Spermatophyta</taxon>
        <taxon>Magnoliopsida</taxon>
        <taxon>eudicotyledons</taxon>
        <taxon>Gunneridae</taxon>
        <taxon>Pentapetalae</taxon>
        <taxon>asterids</taxon>
        <taxon>campanulids</taxon>
        <taxon>Asterales</taxon>
        <taxon>Asteraceae</taxon>
        <taxon>Asteroideae</taxon>
        <taxon>Anthemideae</taxon>
        <taxon>Anthemidinae</taxon>
        <taxon>Tanacetum</taxon>
    </lineage>
</organism>
<proteinExistence type="predicted"/>
<reference evidence="1" key="1">
    <citation type="journal article" date="2022" name="Int. J. Mol. Sci.">
        <title>Draft Genome of Tanacetum Coccineum: Genomic Comparison of Closely Related Tanacetum-Family Plants.</title>
        <authorList>
            <person name="Yamashiro T."/>
            <person name="Shiraishi A."/>
            <person name="Nakayama K."/>
            <person name="Satake H."/>
        </authorList>
    </citation>
    <scope>NUCLEOTIDE SEQUENCE</scope>
</reference>
<name>A0ABQ4X6Q3_9ASTR</name>
<accession>A0ABQ4X6Q3</accession>
<dbReference type="EMBL" id="BQNB010009238">
    <property type="protein sequence ID" value="GJS60695.1"/>
    <property type="molecule type" value="Genomic_DNA"/>
</dbReference>
<evidence type="ECO:0000313" key="2">
    <source>
        <dbReference type="Proteomes" id="UP001151760"/>
    </source>
</evidence>
<keyword evidence="2" id="KW-1185">Reference proteome</keyword>
<reference evidence="1" key="2">
    <citation type="submission" date="2022-01" db="EMBL/GenBank/DDBJ databases">
        <authorList>
            <person name="Yamashiro T."/>
            <person name="Shiraishi A."/>
            <person name="Satake H."/>
            <person name="Nakayama K."/>
        </authorList>
    </citation>
    <scope>NUCLEOTIDE SEQUENCE</scope>
</reference>
<evidence type="ECO:0000313" key="1">
    <source>
        <dbReference type="EMBL" id="GJS60695.1"/>
    </source>
</evidence>
<sequence>MRVQIRILRERVQRRGLGLEDWGPVPVVDKAMDEPLGLGYGALRCRKLALGEGSMPSTFEIGQSYRSMSEQQRIKETPAPRPWVRATWVDPVDGTVYTYIFIDVPPVCVPVETPPSPEWSSVTTPTATIAVDDEYLEVGTQLELHESILHDHTQCLGAITPALFEGYDRDLRELYTRSRAVRGEIFSQRYRIRSDVMSLYGLEVGWIRRIHVLDMAYWGFLRVGTTLDIFQNIILIPYLEYGILSPLDTAY</sequence>
<protein>
    <submittedName>
        <fullName evidence="1">Uncharacterized protein</fullName>
    </submittedName>
</protein>
<dbReference type="Proteomes" id="UP001151760">
    <property type="component" value="Unassembled WGS sequence"/>
</dbReference>